<evidence type="ECO:0000256" key="1">
    <source>
        <dbReference type="ARBA" id="ARBA00004651"/>
    </source>
</evidence>
<feature type="transmembrane region" description="Helical" evidence="8">
    <location>
        <begin position="58"/>
        <end position="81"/>
    </location>
</feature>
<feature type="transmembrane region" description="Helical" evidence="8">
    <location>
        <begin position="22"/>
        <end position="46"/>
    </location>
</feature>
<protein>
    <submittedName>
        <fullName evidence="10">Methionine ABC transporter permease protein</fullName>
    </submittedName>
</protein>
<feature type="transmembrane region" description="Helical" evidence="8">
    <location>
        <begin position="193"/>
        <end position="216"/>
    </location>
</feature>
<dbReference type="RefSeq" id="WP_126420630.1">
    <property type="nucleotide sequence ID" value="NZ_AP019367.1"/>
</dbReference>
<evidence type="ECO:0000256" key="2">
    <source>
        <dbReference type="ARBA" id="ARBA00007069"/>
    </source>
</evidence>
<dbReference type="Pfam" id="PF00528">
    <property type="entry name" value="BPD_transp_1"/>
    <property type="match status" value="1"/>
</dbReference>
<dbReference type="FunFam" id="1.10.3720.10:FF:000002">
    <property type="entry name" value="D-methionine ABC transporter permease MetI"/>
    <property type="match status" value="1"/>
</dbReference>
<evidence type="ECO:0000256" key="8">
    <source>
        <dbReference type="RuleBase" id="RU363032"/>
    </source>
</evidence>
<sequence>MDFAAFFDKYGALLAQGTVDTALMVLASTLGAYIIGVILGTLLTVLAPGGLRPNRVAYAVIGWIVNMARSLPFIILLLFLIPVTRAVVGTTLGVPAAVFPLIVSAAPFVARMVESSEAEVDRGLVEAASSMGASTWEIITKVYLREGLPSLLRGLPIVIITILGYTAMAGTVGAGGLGDIAIRYGYQRYQDDVMVATVIILIVMVQVIQTVCNLLVKLCDKRMRS</sequence>
<dbReference type="Gene3D" id="1.10.3720.10">
    <property type="entry name" value="MetI-like"/>
    <property type="match status" value="1"/>
</dbReference>
<organism evidence="10 11">
    <name type="scientific">Parolsenella catena</name>
    <dbReference type="NCBI Taxonomy" id="2003188"/>
    <lineage>
        <taxon>Bacteria</taxon>
        <taxon>Bacillati</taxon>
        <taxon>Actinomycetota</taxon>
        <taxon>Coriobacteriia</taxon>
        <taxon>Coriobacteriales</taxon>
        <taxon>Atopobiaceae</taxon>
        <taxon>Parolsenella</taxon>
    </lineage>
</organism>
<keyword evidence="3 8" id="KW-0813">Transport</keyword>
<dbReference type="EMBL" id="AP019367">
    <property type="protein sequence ID" value="BBH49489.1"/>
    <property type="molecule type" value="Genomic_DNA"/>
</dbReference>
<keyword evidence="6 8" id="KW-1133">Transmembrane helix</keyword>
<dbReference type="AlphaFoldDB" id="A0A3G9K7A6"/>
<dbReference type="OrthoDB" id="9793490at2"/>
<accession>A0A3G9K7A6</accession>
<evidence type="ECO:0000259" key="9">
    <source>
        <dbReference type="PROSITE" id="PS50928"/>
    </source>
</evidence>
<proteinExistence type="inferred from homology"/>
<dbReference type="CDD" id="cd06261">
    <property type="entry name" value="TM_PBP2"/>
    <property type="match status" value="1"/>
</dbReference>
<keyword evidence="11" id="KW-1185">Reference proteome</keyword>
<dbReference type="PANTHER" id="PTHR30450">
    <property type="entry name" value="ABC TRANSPORTER PERMEASE"/>
    <property type="match status" value="1"/>
</dbReference>
<dbReference type="SUPFAM" id="SSF161098">
    <property type="entry name" value="MetI-like"/>
    <property type="match status" value="1"/>
</dbReference>
<evidence type="ECO:0000256" key="6">
    <source>
        <dbReference type="ARBA" id="ARBA00022989"/>
    </source>
</evidence>
<dbReference type="InterPro" id="IPR035906">
    <property type="entry name" value="MetI-like_sf"/>
</dbReference>
<evidence type="ECO:0000256" key="3">
    <source>
        <dbReference type="ARBA" id="ARBA00022448"/>
    </source>
</evidence>
<keyword evidence="7 8" id="KW-0472">Membrane</keyword>
<feature type="transmembrane region" description="Helical" evidence="8">
    <location>
        <begin position="87"/>
        <end position="110"/>
    </location>
</feature>
<keyword evidence="4" id="KW-1003">Cell membrane</keyword>
<reference evidence="11" key="1">
    <citation type="submission" date="2018-11" db="EMBL/GenBank/DDBJ databases">
        <title>Comparative genomics of Parolsenella catena and Libanicoccus massiliensis: Reclassification of Libanicoccus massiliensis as Parolsenella massiliensis comb. nov.</title>
        <authorList>
            <person name="Sakamoto M."/>
            <person name="Ikeyama N."/>
            <person name="Murakami T."/>
            <person name="Mori H."/>
            <person name="Yuki M."/>
            <person name="Ohkuma M."/>
        </authorList>
    </citation>
    <scope>NUCLEOTIDE SEQUENCE [LARGE SCALE GENOMIC DNA]</scope>
    <source>
        <strain evidence="11">JCM 31932</strain>
    </source>
</reference>
<name>A0A3G9K7A6_9ACTN</name>
<evidence type="ECO:0000256" key="5">
    <source>
        <dbReference type="ARBA" id="ARBA00022692"/>
    </source>
</evidence>
<dbReference type="GO" id="GO:0005886">
    <property type="term" value="C:plasma membrane"/>
    <property type="evidence" value="ECO:0007669"/>
    <property type="project" value="UniProtKB-SubCell"/>
</dbReference>
<dbReference type="InterPro" id="IPR000515">
    <property type="entry name" value="MetI-like"/>
</dbReference>
<feature type="transmembrane region" description="Helical" evidence="8">
    <location>
        <begin position="151"/>
        <end position="173"/>
    </location>
</feature>
<keyword evidence="5 8" id="KW-0812">Transmembrane</keyword>
<evidence type="ECO:0000256" key="7">
    <source>
        <dbReference type="ARBA" id="ARBA00023136"/>
    </source>
</evidence>
<evidence type="ECO:0000313" key="10">
    <source>
        <dbReference type="EMBL" id="BBH49489.1"/>
    </source>
</evidence>
<dbReference type="PROSITE" id="PS50928">
    <property type="entry name" value="ABC_TM1"/>
    <property type="match status" value="1"/>
</dbReference>
<comment type="subcellular location">
    <subcellularLocation>
        <location evidence="1 8">Cell membrane</location>
        <topology evidence="1 8">Multi-pass membrane protein</topology>
    </subcellularLocation>
</comment>
<dbReference type="PANTHER" id="PTHR30450:SF1">
    <property type="entry name" value="D-METHIONINE TRANSPORT SYSTEM PERMEASE PROTEIN METI-RELATED"/>
    <property type="match status" value="1"/>
</dbReference>
<dbReference type="Proteomes" id="UP000273154">
    <property type="component" value="Chromosome"/>
</dbReference>
<dbReference type="InterPro" id="IPR051322">
    <property type="entry name" value="AA_ABC_Transporter_Permease"/>
</dbReference>
<comment type="similarity">
    <text evidence="2">Belongs to the binding-protein-dependent transport system permease family. CysTW subfamily.</text>
</comment>
<evidence type="ECO:0000313" key="11">
    <source>
        <dbReference type="Proteomes" id="UP000273154"/>
    </source>
</evidence>
<gene>
    <name evidence="10" type="primary">metP</name>
    <name evidence="10" type="ORF">Pcatena_00760</name>
</gene>
<dbReference type="GO" id="GO:0048473">
    <property type="term" value="P:D-methionine transmembrane transport"/>
    <property type="evidence" value="ECO:0007669"/>
    <property type="project" value="TreeGrafter"/>
</dbReference>
<dbReference type="KEGG" id="pcat:Pcatena_00760"/>
<feature type="domain" description="ABC transmembrane type-1" evidence="9">
    <location>
        <begin position="18"/>
        <end position="212"/>
    </location>
</feature>
<evidence type="ECO:0000256" key="4">
    <source>
        <dbReference type="ARBA" id="ARBA00022475"/>
    </source>
</evidence>
<dbReference type="GeneID" id="88848218"/>